<comment type="domain">
    <text evidence="4">Contains a large N-terminal NADP-binding domain, and a smaller C-terminal substrate-binding domain.</text>
</comment>
<dbReference type="PANTHER" id="PTHR43103">
    <property type="entry name" value="NUCLEOSIDE-DIPHOSPHATE-SUGAR EPIMERASE"/>
    <property type="match status" value="1"/>
</dbReference>
<sequence length="343" mass="39067">MKIIVTGAAGFVGSNIIAGLNARGVKDIIAVDDLTLAYKYRNIADLEISDYFDRYDFIDRLRSGSLGKVQAIFHEGACSDTMESDGHYMMENNYRYTLDLLDICTEQKIALLYASSAATYGGSNIFIENRQYEKPLNIYGYSKFLFDQILRQRIAEKKLTSQVVGFRYFNVYGPRESHKGRMASVAFHHFNQFQNGSTVKLFGPYDGYNAGEQSRDFVYIDDVVKVNLFFLDHPHLTGIFNLGSGRAQPFNDVARAVVNQMELHDLGDSFKEKNLQDLVAEKRIEYIEFPNDLKGKYQSFTQANLDLLRSVGYQDSFHSVEQGVAKYIDWLFKNANYLSTPTT</sequence>
<evidence type="ECO:0000259" key="5">
    <source>
        <dbReference type="Pfam" id="PF01370"/>
    </source>
</evidence>
<evidence type="ECO:0000256" key="3">
    <source>
        <dbReference type="ARBA" id="ARBA00023277"/>
    </source>
</evidence>
<evidence type="ECO:0000256" key="2">
    <source>
        <dbReference type="ARBA" id="ARBA00023235"/>
    </source>
</evidence>
<dbReference type="GO" id="GO:0005975">
    <property type="term" value="P:carbohydrate metabolic process"/>
    <property type="evidence" value="ECO:0007669"/>
    <property type="project" value="UniProtKB-UniRule"/>
</dbReference>
<dbReference type="GO" id="GO:0097171">
    <property type="term" value="P:ADP-L-glycero-beta-D-manno-heptose biosynthetic process"/>
    <property type="evidence" value="ECO:0007669"/>
    <property type="project" value="UniProtKB-UniPathway"/>
</dbReference>
<dbReference type="OrthoDB" id="9803010at2"/>
<evidence type="ECO:0000256" key="4">
    <source>
        <dbReference type="HAMAP-Rule" id="MF_01601"/>
    </source>
</evidence>
<feature type="binding site" evidence="4">
    <location>
        <position position="54"/>
    </location>
    <ligand>
        <name>NADP(+)</name>
        <dbReference type="ChEBI" id="CHEBI:58349"/>
    </ligand>
</feature>
<protein>
    <recommendedName>
        <fullName evidence="4">ADP-L-glycero-D-manno-heptose-6-epimerase</fullName>
        <ecNumber evidence="4">5.1.3.20</ecNumber>
    </recommendedName>
    <alternativeName>
        <fullName evidence="4">ADP-L-glycero-beta-D-manno-heptose-6-epimerase</fullName>
        <shortName evidence="4">ADP-glyceromanno-heptose 6-epimerase</shortName>
        <shortName evidence="4">ADP-hep 6-epimerase</shortName>
        <shortName evidence="4">AGME</shortName>
    </alternativeName>
</protein>
<dbReference type="InterPro" id="IPR036291">
    <property type="entry name" value="NAD(P)-bd_dom_sf"/>
</dbReference>
<evidence type="ECO:0000313" key="6">
    <source>
        <dbReference type="EMBL" id="SMC33413.1"/>
    </source>
</evidence>
<dbReference type="STRING" id="1938817.SAMN06296008_102206"/>
<accession>A0A1W1YB91</accession>
<dbReference type="SUPFAM" id="SSF51735">
    <property type="entry name" value="NAD(P)-binding Rossmann-fold domains"/>
    <property type="match status" value="1"/>
</dbReference>
<dbReference type="GO" id="GO:0050661">
    <property type="term" value="F:NADP binding"/>
    <property type="evidence" value="ECO:0007669"/>
    <property type="project" value="InterPro"/>
</dbReference>
<feature type="binding site" evidence="4">
    <location>
        <position position="143"/>
    </location>
    <ligand>
        <name>NADP(+)</name>
        <dbReference type="ChEBI" id="CHEBI:58349"/>
    </ligand>
</feature>
<organism evidence="6 7">
    <name type="scientific">Polynucleobacter kasalickyi</name>
    <dbReference type="NCBI Taxonomy" id="1938817"/>
    <lineage>
        <taxon>Bacteria</taxon>
        <taxon>Pseudomonadati</taxon>
        <taxon>Pseudomonadota</taxon>
        <taxon>Betaproteobacteria</taxon>
        <taxon>Burkholderiales</taxon>
        <taxon>Burkholderiaceae</taxon>
        <taxon>Polynucleobacter</taxon>
    </lineage>
</organism>
<keyword evidence="2 4" id="KW-0413">Isomerase</keyword>
<feature type="binding site" evidence="4">
    <location>
        <position position="215"/>
    </location>
    <ligand>
        <name>substrate</name>
    </ligand>
</feature>
<dbReference type="EMBL" id="FWXJ01000002">
    <property type="protein sequence ID" value="SMC33413.1"/>
    <property type="molecule type" value="Genomic_DNA"/>
</dbReference>
<feature type="active site" description="Proton acceptor" evidence="4">
    <location>
        <position position="139"/>
    </location>
</feature>
<feature type="binding site" evidence="4">
    <location>
        <begin position="11"/>
        <end position="12"/>
    </location>
    <ligand>
        <name>NADP(+)</name>
        <dbReference type="ChEBI" id="CHEBI:58349"/>
    </ligand>
</feature>
<feature type="binding site" evidence="4">
    <location>
        <position position="92"/>
    </location>
    <ligand>
        <name>NADP(+)</name>
        <dbReference type="ChEBI" id="CHEBI:58349"/>
    </ligand>
</feature>
<comment type="function">
    <text evidence="4">Catalyzes the interconversion between ADP-D-glycero-beta-D-manno-heptose and ADP-L-glycero-beta-D-manno-heptose via an epimerization at carbon 6 of the heptose.</text>
</comment>
<comment type="cofactor">
    <cofactor evidence="4">
        <name>NADP(+)</name>
        <dbReference type="ChEBI" id="CHEBI:58349"/>
    </cofactor>
    <text evidence="4">Binds 1 NADP(+) per subunit.</text>
</comment>
<proteinExistence type="inferred from homology"/>
<dbReference type="Gene3D" id="3.90.25.10">
    <property type="entry name" value="UDP-galactose 4-epimerase, domain 1"/>
    <property type="match status" value="1"/>
</dbReference>
<evidence type="ECO:0000313" key="7">
    <source>
        <dbReference type="Proteomes" id="UP000192708"/>
    </source>
</evidence>
<keyword evidence="7" id="KW-1185">Reference proteome</keyword>
<feature type="binding site" evidence="4">
    <location>
        <position position="171"/>
    </location>
    <ligand>
        <name>NADP(+)</name>
        <dbReference type="ChEBI" id="CHEBI:58349"/>
    </ligand>
</feature>
<dbReference type="RefSeq" id="WP_084282547.1">
    <property type="nucleotide sequence ID" value="NZ_FWXJ01000002.1"/>
</dbReference>
<dbReference type="EC" id="5.1.3.20" evidence="4"/>
<comment type="similarity">
    <text evidence="4">Belongs to the NAD(P)-dependent epimerase/dehydratase family. HldD subfamily.</text>
</comment>
<feature type="binding site" evidence="4">
    <location>
        <begin position="75"/>
        <end position="79"/>
    </location>
    <ligand>
        <name>NADP(+)</name>
        <dbReference type="ChEBI" id="CHEBI:58349"/>
    </ligand>
</feature>
<dbReference type="NCBIfam" id="TIGR02197">
    <property type="entry name" value="heptose_epim"/>
    <property type="match status" value="1"/>
</dbReference>
<feature type="active site" description="Proton acceptor" evidence="4">
    <location>
        <position position="179"/>
    </location>
</feature>
<dbReference type="InterPro" id="IPR011912">
    <property type="entry name" value="Heptose_epim"/>
</dbReference>
<keyword evidence="3 4" id="KW-0119">Carbohydrate metabolism</keyword>
<feature type="binding site" evidence="4">
    <location>
        <position position="181"/>
    </location>
    <ligand>
        <name>substrate</name>
    </ligand>
</feature>
<evidence type="ECO:0000256" key="1">
    <source>
        <dbReference type="ARBA" id="ARBA00022857"/>
    </source>
</evidence>
<feature type="binding site" evidence="4">
    <location>
        <begin position="32"/>
        <end position="33"/>
    </location>
    <ligand>
        <name>NADP(+)</name>
        <dbReference type="ChEBI" id="CHEBI:58349"/>
    </ligand>
</feature>
<dbReference type="CDD" id="cd05248">
    <property type="entry name" value="ADP_GME_SDR_e"/>
    <property type="match status" value="1"/>
</dbReference>
<feature type="binding site" evidence="4">
    <location>
        <position position="297"/>
    </location>
    <ligand>
        <name>substrate</name>
    </ligand>
</feature>
<dbReference type="Gene3D" id="3.40.50.720">
    <property type="entry name" value="NAD(P)-binding Rossmann-like Domain"/>
    <property type="match status" value="1"/>
</dbReference>
<dbReference type="HAMAP" id="MF_01601">
    <property type="entry name" value="Heptose_epimerase"/>
    <property type="match status" value="1"/>
</dbReference>
<dbReference type="GO" id="GO:0008712">
    <property type="term" value="F:ADP-glyceromanno-heptose 6-epimerase activity"/>
    <property type="evidence" value="ECO:0007669"/>
    <property type="project" value="UniProtKB-UniRule"/>
</dbReference>
<feature type="binding site" evidence="4">
    <location>
        <position position="188"/>
    </location>
    <ligand>
        <name>substrate</name>
    </ligand>
</feature>
<feature type="binding site" evidence="4">
    <location>
        <position position="170"/>
    </location>
    <ligand>
        <name>substrate</name>
    </ligand>
</feature>
<keyword evidence="1 4" id="KW-0521">NADP</keyword>
<reference evidence="6 7" key="1">
    <citation type="submission" date="2017-04" db="EMBL/GenBank/DDBJ databases">
        <authorList>
            <person name="Afonso C.L."/>
            <person name="Miller P.J."/>
            <person name="Scott M.A."/>
            <person name="Spackman E."/>
            <person name="Goraichik I."/>
            <person name="Dimitrov K.M."/>
            <person name="Suarez D.L."/>
            <person name="Swayne D.E."/>
        </authorList>
    </citation>
    <scope>NUCLEOTIDE SEQUENCE [LARGE SCALE GENOMIC DNA]</scope>
    <source>
        <strain evidence="6 7">VK13</strain>
    </source>
</reference>
<feature type="domain" description="NAD-dependent epimerase/dehydratase" evidence="5">
    <location>
        <begin position="3"/>
        <end position="243"/>
    </location>
</feature>
<dbReference type="AlphaFoldDB" id="A0A1W1YB91"/>
<dbReference type="InterPro" id="IPR001509">
    <property type="entry name" value="Epimerase_deHydtase"/>
</dbReference>
<dbReference type="Pfam" id="PF01370">
    <property type="entry name" value="Epimerase"/>
    <property type="match status" value="1"/>
</dbReference>
<comment type="catalytic activity">
    <reaction evidence="4">
        <text>ADP-D-glycero-beta-D-manno-heptose = ADP-L-glycero-beta-D-manno-heptose</text>
        <dbReference type="Rhea" id="RHEA:17577"/>
        <dbReference type="ChEBI" id="CHEBI:59967"/>
        <dbReference type="ChEBI" id="CHEBI:61506"/>
        <dbReference type="EC" id="5.1.3.20"/>
    </reaction>
</comment>
<gene>
    <name evidence="4" type="primary">hldD</name>
    <name evidence="6" type="ORF">SAMN06296008_102206</name>
</gene>
<name>A0A1W1YB91_9BURK</name>
<dbReference type="UniPathway" id="UPA00356">
    <property type="reaction ID" value="UER00440"/>
</dbReference>
<dbReference type="PANTHER" id="PTHR43103:SF3">
    <property type="entry name" value="ADP-L-GLYCERO-D-MANNO-HEPTOSE-6-EPIMERASE"/>
    <property type="match status" value="1"/>
</dbReference>
<feature type="binding site" evidence="4">
    <location>
        <begin position="202"/>
        <end position="205"/>
    </location>
    <ligand>
        <name>substrate</name>
    </ligand>
</feature>
<dbReference type="Proteomes" id="UP000192708">
    <property type="component" value="Unassembled WGS sequence"/>
</dbReference>
<comment type="pathway">
    <text evidence="4">Nucleotide-sugar biosynthesis; ADP-L-glycero-beta-D-manno-heptose biosynthesis; ADP-L-glycero-beta-D-manno-heptose from D-glycero-beta-D-manno-heptose 7-phosphate: step 4/4.</text>
</comment>
<comment type="subunit">
    <text evidence="4">Homopentamer.</text>
</comment>
<feature type="binding site" evidence="4">
    <location>
        <position position="39"/>
    </location>
    <ligand>
        <name>NADP(+)</name>
        <dbReference type="ChEBI" id="CHEBI:58349"/>
    </ligand>
</feature>
<feature type="binding site" evidence="4">
    <location>
        <position position="179"/>
    </location>
    <ligand>
        <name>NADP(+)</name>
        <dbReference type="ChEBI" id="CHEBI:58349"/>
    </ligand>
</feature>